<comment type="caution">
    <text evidence="2">The sequence shown here is derived from an EMBL/GenBank/DDBJ whole genome shotgun (WGS) entry which is preliminary data.</text>
</comment>
<protein>
    <recommendedName>
        <fullName evidence="4">HNH nuclease domain-containing protein</fullName>
    </recommendedName>
</protein>
<evidence type="ECO:0008006" key="4">
    <source>
        <dbReference type="Google" id="ProtNLM"/>
    </source>
</evidence>
<evidence type="ECO:0000313" key="2">
    <source>
        <dbReference type="EMBL" id="KAH7320741.1"/>
    </source>
</evidence>
<dbReference type="OrthoDB" id="4796901at2759"/>
<organism evidence="2 3">
    <name type="scientific">Stachybotrys elegans</name>
    <dbReference type="NCBI Taxonomy" id="80388"/>
    <lineage>
        <taxon>Eukaryota</taxon>
        <taxon>Fungi</taxon>
        <taxon>Dikarya</taxon>
        <taxon>Ascomycota</taxon>
        <taxon>Pezizomycotina</taxon>
        <taxon>Sordariomycetes</taxon>
        <taxon>Hypocreomycetidae</taxon>
        <taxon>Hypocreales</taxon>
        <taxon>Stachybotryaceae</taxon>
        <taxon>Stachybotrys</taxon>
    </lineage>
</organism>
<keyword evidence="3" id="KW-1185">Reference proteome</keyword>
<dbReference type="AlphaFoldDB" id="A0A8K0SRK4"/>
<reference evidence="2" key="1">
    <citation type="journal article" date="2021" name="Nat. Commun.">
        <title>Genetic determinants of endophytism in the Arabidopsis root mycobiome.</title>
        <authorList>
            <person name="Mesny F."/>
            <person name="Miyauchi S."/>
            <person name="Thiergart T."/>
            <person name="Pickel B."/>
            <person name="Atanasova L."/>
            <person name="Karlsson M."/>
            <person name="Huettel B."/>
            <person name="Barry K.W."/>
            <person name="Haridas S."/>
            <person name="Chen C."/>
            <person name="Bauer D."/>
            <person name="Andreopoulos W."/>
            <person name="Pangilinan J."/>
            <person name="LaButti K."/>
            <person name="Riley R."/>
            <person name="Lipzen A."/>
            <person name="Clum A."/>
            <person name="Drula E."/>
            <person name="Henrissat B."/>
            <person name="Kohler A."/>
            <person name="Grigoriev I.V."/>
            <person name="Martin F.M."/>
            <person name="Hacquard S."/>
        </authorList>
    </citation>
    <scope>NUCLEOTIDE SEQUENCE</scope>
    <source>
        <strain evidence="2">MPI-CAGE-CH-0235</strain>
    </source>
</reference>
<dbReference type="Proteomes" id="UP000813444">
    <property type="component" value="Unassembled WGS sequence"/>
</dbReference>
<feature type="compositionally biased region" description="Acidic residues" evidence="1">
    <location>
        <begin position="168"/>
        <end position="177"/>
    </location>
</feature>
<gene>
    <name evidence="2" type="ORF">B0I35DRAFT_199209</name>
</gene>
<proteinExistence type="predicted"/>
<dbReference type="EMBL" id="JAGPNK010000005">
    <property type="protein sequence ID" value="KAH7320741.1"/>
    <property type="molecule type" value="Genomic_DNA"/>
</dbReference>
<name>A0A8K0SRK4_9HYPO</name>
<feature type="region of interest" description="Disordered" evidence="1">
    <location>
        <begin position="160"/>
        <end position="204"/>
    </location>
</feature>
<accession>A0A8K0SRK4</accession>
<evidence type="ECO:0000256" key="1">
    <source>
        <dbReference type="SAM" id="MobiDB-lite"/>
    </source>
</evidence>
<evidence type="ECO:0000313" key="3">
    <source>
        <dbReference type="Proteomes" id="UP000813444"/>
    </source>
</evidence>
<sequence>MMSNLAYIWGEHRINRYLAQLGERKIDMLPNMISLNCLIHKMFDDIKVGLGPVESKCTPNILVLRYRTLQDSKLRPTKSMKRKKSEHAVELDADPRPLLTPFVDQFDPEADLNAIHWRTGTKIQDGYELTMETDNPHQRPLPSIELLNLRNDLVRMIPLAGGAGPDGREEDDDDDNDISVLSREVPAPSSPRTLIQGTEGMGGTPLIRRADPARCAIMSLLTPELWESPG</sequence>